<feature type="compositionally biased region" description="Basic and acidic residues" evidence="1">
    <location>
        <begin position="318"/>
        <end position="328"/>
    </location>
</feature>
<gene>
    <name evidence="2" type="ORF">BN1211_1177</name>
</gene>
<accession>A0A0H5CAZ9</accession>
<feature type="compositionally biased region" description="Low complexity" evidence="1">
    <location>
        <begin position="242"/>
        <end position="254"/>
    </location>
</feature>
<proteinExistence type="predicted"/>
<feature type="region of interest" description="Disordered" evidence="1">
    <location>
        <begin position="159"/>
        <end position="203"/>
    </location>
</feature>
<dbReference type="Proteomes" id="UP000038830">
    <property type="component" value="Unassembled WGS sequence"/>
</dbReference>
<protein>
    <submittedName>
        <fullName evidence="2">Uncharacterized protein</fullName>
    </submittedName>
</protein>
<feature type="region of interest" description="Disordered" evidence="1">
    <location>
        <begin position="223"/>
        <end position="341"/>
    </location>
</feature>
<feature type="compositionally biased region" description="Polar residues" evidence="1">
    <location>
        <begin position="168"/>
        <end position="187"/>
    </location>
</feature>
<name>A0A0H5CAZ9_CYBJN</name>
<sequence>MKRKIGALKTPKGSGAGGSTGNDSDTEESSSPSGPIAVEESSYTSAKSTKNDKSKQSKHNRSTIPEESDMKETIKCWTLQLETERERTKRQELKLTYIQECINLVKTAAESNIPPHLIPNLFTSEGTKDVEKMKQSHKGSTSVFKVNLPQHTEFQFHHWHHPDEKSKMQSSSSIRNAESVSKPQTPKRSVGQMSPPHRRNQSEASLGQFRGAYETVPQQIPEIQTQRTWSRQPQPQLTSPYQGQLQQQRQQQQQFISTASPITPRIHRGPDVATMGYQFPPPHQQQSPLHQGERLPGVKHIQHRQQQQPQQQPQQQWKQDKSAGHRNDVNFLISTPKDPPK</sequence>
<feature type="compositionally biased region" description="Polar residues" evidence="1">
    <location>
        <begin position="223"/>
        <end position="241"/>
    </location>
</feature>
<evidence type="ECO:0000256" key="1">
    <source>
        <dbReference type="SAM" id="MobiDB-lite"/>
    </source>
</evidence>
<evidence type="ECO:0000313" key="2">
    <source>
        <dbReference type="EMBL" id="CEP21149.1"/>
    </source>
</evidence>
<feature type="region of interest" description="Disordered" evidence="1">
    <location>
        <begin position="1"/>
        <end position="70"/>
    </location>
</feature>
<evidence type="ECO:0000313" key="3">
    <source>
        <dbReference type="Proteomes" id="UP000038830"/>
    </source>
</evidence>
<dbReference type="AlphaFoldDB" id="A0A0H5CAZ9"/>
<organism evidence="2 3">
    <name type="scientific">Cyberlindnera jadinii (strain ATCC 18201 / CBS 1600 / BCRC 20928 / JCM 3617 / NBRC 0987 / NRRL Y-1542)</name>
    <name type="common">Torula yeast</name>
    <name type="synonym">Candida utilis</name>
    <dbReference type="NCBI Taxonomy" id="983966"/>
    <lineage>
        <taxon>Eukaryota</taxon>
        <taxon>Fungi</taxon>
        <taxon>Dikarya</taxon>
        <taxon>Ascomycota</taxon>
        <taxon>Saccharomycotina</taxon>
        <taxon>Saccharomycetes</taxon>
        <taxon>Phaffomycetales</taxon>
        <taxon>Phaffomycetaceae</taxon>
        <taxon>Cyberlindnera</taxon>
    </lineage>
</organism>
<feature type="compositionally biased region" description="Low complexity" evidence="1">
    <location>
        <begin position="305"/>
        <end position="316"/>
    </location>
</feature>
<reference evidence="3" key="1">
    <citation type="journal article" date="2015" name="J. Biotechnol.">
        <title>The structure of the Cyberlindnera jadinii genome and its relation to Candida utilis analyzed by the occurrence of single nucleotide polymorphisms.</title>
        <authorList>
            <person name="Rupp O."/>
            <person name="Brinkrolf K."/>
            <person name="Buerth C."/>
            <person name="Kunigo M."/>
            <person name="Schneider J."/>
            <person name="Jaenicke S."/>
            <person name="Goesmann A."/>
            <person name="Puehler A."/>
            <person name="Jaeger K.-E."/>
            <person name="Ernst J.F."/>
        </authorList>
    </citation>
    <scope>NUCLEOTIDE SEQUENCE [LARGE SCALE GENOMIC DNA]</scope>
    <source>
        <strain evidence="3">ATCC 18201 / CBS 1600 / BCRC 20928 / JCM 3617 / NBRC 0987 / NRRL Y-1542</strain>
    </source>
</reference>
<dbReference type="EMBL" id="CDQK01000001">
    <property type="protein sequence ID" value="CEP21149.1"/>
    <property type="molecule type" value="Genomic_DNA"/>
</dbReference>